<comment type="subcellular location">
    <subcellularLocation>
        <location evidence="1">Cell membrane</location>
        <topology evidence="1">Multi-pass membrane protein</topology>
    </subcellularLocation>
</comment>
<dbReference type="Pfam" id="PF03176">
    <property type="entry name" value="MMPL"/>
    <property type="match status" value="2"/>
</dbReference>
<dbReference type="Gene3D" id="1.20.1640.10">
    <property type="entry name" value="Multidrug efflux transporter AcrB transmembrane domain"/>
    <property type="match status" value="2"/>
</dbReference>
<organism evidence="8 9">
    <name type="scientific">Allokutzneria albata</name>
    <name type="common">Kibdelosporangium albatum</name>
    <dbReference type="NCBI Taxonomy" id="211114"/>
    <lineage>
        <taxon>Bacteria</taxon>
        <taxon>Bacillati</taxon>
        <taxon>Actinomycetota</taxon>
        <taxon>Actinomycetes</taxon>
        <taxon>Pseudonocardiales</taxon>
        <taxon>Pseudonocardiaceae</taxon>
        <taxon>Allokutzneria</taxon>
    </lineage>
</organism>
<feature type="transmembrane region" description="Helical" evidence="6">
    <location>
        <begin position="222"/>
        <end position="243"/>
    </location>
</feature>
<evidence type="ECO:0000256" key="4">
    <source>
        <dbReference type="ARBA" id="ARBA00022989"/>
    </source>
</evidence>
<feature type="transmembrane region" description="Helical" evidence="6">
    <location>
        <begin position="632"/>
        <end position="651"/>
    </location>
</feature>
<protein>
    <submittedName>
        <fullName evidence="8">Putative drug exporter of the RND superfamily</fullName>
    </submittedName>
</protein>
<evidence type="ECO:0000256" key="6">
    <source>
        <dbReference type="SAM" id="Phobius"/>
    </source>
</evidence>
<evidence type="ECO:0000313" key="8">
    <source>
        <dbReference type="EMBL" id="SDM30909.1"/>
    </source>
</evidence>
<feature type="transmembrane region" description="Helical" evidence="6">
    <location>
        <begin position="548"/>
        <end position="566"/>
    </location>
</feature>
<dbReference type="STRING" id="211114.SAMN04489726_0914"/>
<sequence length="705" mass="73949">MDRLTDVLFRNSKPVLVGWVLLAVVGGWFALGLESRAVPGGEASATSQAEAVAQELGRNHVPSLFVVVTGKAATPEGERELDALRRKLSATPGVREVLPLPLPPPAPEAGPVTALGVSAVGGIDGSIGVADELLGSQEKLVPEGSRVFLGGYGAHRQELVQLSRSDLLRAEQVGVPIVLVVLLLTFGSLWATLVPLAIGASALLGGLGAAGVLALGIPFSEYVTNAAAMVGLALAVDYAMFLVQRVREALLRGVAVAEAIRGAQRTTGVAIAWSGLTVMVAESTMFLVDSRAIRTAALGMILVTFAAIVAALVGAPIVLRMLGYRILRRGERKLLGKGRLSDPDGTEHSGFWERWGVRVTRRPVLWLATGTVVLGVFCVPALDLGQRVALPSASQLPTDSQVRQATELGAKAYGPGAFAPIEIVVHASPATARAQADQVVEAVAGHPEVRFARPVPLDRPEVHRVSVATDHGPADERTHDLVRDLRDGRLSRSLAGIRYDVGGETAMRIDATDALFAGLPLMLAVLLGSVLVLLIVAMRSIILPLKAILLVVISLGASTGGLVLLSTTEFGAALIGWSAPAELHPIVPITIVAIVIALSTDYEVILIARIAEHHRETGDNTASIIKGMARTGRVISSAAAIMVAVFFGFALSEVTPLKQLGVGLAIAVLIDATVVRGVLVPAGMQLMGRWNWWLPTVKREVGENA</sequence>
<evidence type="ECO:0000313" key="9">
    <source>
        <dbReference type="Proteomes" id="UP000183376"/>
    </source>
</evidence>
<dbReference type="eggNOG" id="COG2409">
    <property type="taxonomic scope" value="Bacteria"/>
</dbReference>
<keyword evidence="2" id="KW-1003">Cell membrane</keyword>
<dbReference type="Proteomes" id="UP000183376">
    <property type="component" value="Chromosome I"/>
</dbReference>
<dbReference type="RefSeq" id="WP_030430729.1">
    <property type="nucleotide sequence ID" value="NZ_JOEF01000015.1"/>
</dbReference>
<keyword evidence="3 6" id="KW-0812">Transmembrane</keyword>
<name>A0A1G9S5X4_ALLAB</name>
<dbReference type="PANTHER" id="PTHR33406:SF13">
    <property type="entry name" value="MEMBRANE PROTEIN YDFJ"/>
    <property type="match status" value="1"/>
</dbReference>
<dbReference type="InterPro" id="IPR004869">
    <property type="entry name" value="MMPL_dom"/>
</dbReference>
<evidence type="ECO:0000256" key="2">
    <source>
        <dbReference type="ARBA" id="ARBA00022475"/>
    </source>
</evidence>
<keyword evidence="5 6" id="KW-0472">Membrane</keyword>
<feature type="transmembrane region" description="Helical" evidence="6">
    <location>
        <begin position="586"/>
        <end position="611"/>
    </location>
</feature>
<feature type="domain" description="Membrane transport protein MMPL" evidence="7">
    <location>
        <begin position="464"/>
        <end position="699"/>
    </location>
</feature>
<feature type="transmembrane region" description="Helical" evidence="6">
    <location>
        <begin position="514"/>
        <end position="536"/>
    </location>
</feature>
<dbReference type="AlphaFoldDB" id="A0A1G9S5X4"/>
<feature type="transmembrane region" description="Helical" evidence="6">
    <location>
        <begin position="15"/>
        <end position="33"/>
    </location>
</feature>
<evidence type="ECO:0000256" key="5">
    <source>
        <dbReference type="ARBA" id="ARBA00023136"/>
    </source>
</evidence>
<dbReference type="InterPro" id="IPR050545">
    <property type="entry name" value="Mycobact_MmpL"/>
</dbReference>
<feature type="transmembrane region" description="Helical" evidence="6">
    <location>
        <begin position="296"/>
        <end position="319"/>
    </location>
</feature>
<evidence type="ECO:0000259" key="7">
    <source>
        <dbReference type="Pfam" id="PF03176"/>
    </source>
</evidence>
<dbReference type="EMBL" id="LT629701">
    <property type="protein sequence ID" value="SDM30909.1"/>
    <property type="molecule type" value="Genomic_DNA"/>
</dbReference>
<feature type="transmembrane region" description="Helical" evidence="6">
    <location>
        <begin position="364"/>
        <end position="382"/>
    </location>
</feature>
<keyword evidence="9" id="KW-1185">Reference proteome</keyword>
<dbReference type="GO" id="GO:0005886">
    <property type="term" value="C:plasma membrane"/>
    <property type="evidence" value="ECO:0007669"/>
    <property type="project" value="UniProtKB-SubCell"/>
</dbReference>
<dbReference type="OrthoDB" id="7051771at2"/>
<keyword evidence="4 6" id="KW-1133">Transmembrane helix</keyword>
<dbReference type="PANTHER" id="PTHR33406">
    <property type="entry name" value="MEMBRANE PROTEIN MJ1562-RELATED"/>
    <property type="match status" value="1"/>
</dbReference>
<feature type="domain" description="Membrane transport protein MMPL" evidence="7">
    <location>
        <begin position="141"/>
        <end position="364"/>
    </location>
</feature>
<feature type="transmembrane region" description="Helical" evidence="6">
    <location>
        <begin position="173"/>
        <end position="190"/>
    </location>
</feature>
<accession>A0A1G9S5X4</accession>
<reference evidence="8 9" key="1">
    <citation type="submission" date="2016-10" db="EMBL/GenBank/DDBJ databases">
        <authorList>
            <person name="de Groot N.N."/>
        </authorList>
    </citation>
    <scope>NUCLEOTIDE SEQUENCE [LARGE SCALE GENOMIC DNA]</scope>
    <source>
        <strain evidence="8 9">DSM 44149</strain>
    </source>
</reference>
<evidence type="ECO:0000256" key="1">
    <source>
        <dbReference type="ARBA" id="ARBA00004651"/>
    </source>
</evidence>
<proteinExistence type="predicted"/>
<gene>
    <name evidence="8" type="ORF">SAMN04489726_0914</name>
</gene>
<dbReference type="SUPFAM" id="SSF82866">
    <property type="entry name" value="Multidrug efflux transporter AcrB transmembrane domain"/>
    <property type="match status" value="2"/>
</dbReference>
<evidence type="ECO:0000256" key="3">
    <source>
        <dbReference type="ARBA" id="ARBA00022692"/>
    </source>
</evidence>
<feature type="transmembrane region" description="Helical" evidence="6">
    <location>
        <begin position="657"/>
        <end position="679"/>
    </location>
</feature>